<sequence>MSCLLNNAIQIAINKLYSHDVKLKDEQFRAVESVLRGKDVLAVLPTGFGKSLIYQILPDVFDYMSANSHLRERCVGSLILVVSPLNALMCDQITKLNKAGIQSFMVTEVVSENEKAQYHISVKSLKELSCTCKILYFHAELCVKNKSFFNVLKSPGFQERVKCLVVDEAHLIKEWKTFRPAYGKLDILGSIFANVPFLALTATANSETKSMIIESLQLTDVELIEVNPDRENIFYDVKNRPSHGDDKLDPILKPVANMLKELKLQMELTIIYGTLQTCADCFLYFSQALKKHQYFPEGSEPISKNRLFAQYHAECPDHEKDRIIEELTQGVCTARVLFVTIAFGMGIDIHDIRHVIHIGVPKTIEEYFQETGRAGRDGCPSVATMYYNNFDIRSGKHQVDEVLREFATSNSCKRSIILNYFGHSLKRESDFHNCCSYHRSVCKCPTCLVVTSNSAEDQTTPAPAIEHVSYSCYQKTNIKNDLEAYRASLCYGNSFAGNITLSTGFSIELIDLAVECCSAVKSADDVYKILPVFSREHAHAIFEIISRHTT</sequence>
<keyword evidence="3" id="KW-0378">Hydrolase</keyword>
<dbReference type="GO" id="GO:0009378">
    <property type="term" value="F:four-way junction helicase activity"/>
    <property type="evidence" value="ECO:0007669"/>
    <property type="project" value="TreeGrafter"/>
</dbReference>
<dbReference type="GO" id="GO:0043138">
    <property type="term" value="F:3'-5' DNA helicase activity"/>
    <property type="evidence" value="ECO:0007669"/>
    <property type="project" value="UniProtKB-EC"/>
</dbReference>
<dbReference type="AlphaFoldDB" id="A0A6S7HB96"/>
<dbReference type="GO" id="GO:0000724">
    <property type="term" value="P:double-strand break repair via homologous recombination"/>
    <property type="evidence" value="ECO:0007669"/>
    <property type="project" value="TreeGrafter"/>
</dbReference>
<dbReference type="EMBL" id="CACRXK020002243">
    <property type="protein sequence ID" value="CAB3993347.1"/>
    <property type="molecule type" value="Genomic_DNA"/>
</dbReference>
<organism evidence="12 13">
    <name type="scientific">Paramuricea clavata</name>
    <name type="common">Red gorgonian</name>
    <name type="synonym">Violescent sea-whip</name>
    <dbReference type="NCBI Taxonomy" id="317549"/>
    <lineage>
        <taxon>Eukaryota</taxon>
        <taxon>Metazoa</taxon>
        <taxon>Cnidaria</taxon>
        <taxon>Anthozoa</taxon>
        <taxon>Octocorallia</taxon>
        <taxon>Malacalcyonacea</taxon>
        <taxon>Plexauridae</taxon>
        <taxon>Paramuricea</taxon>
    </lineage>
</organism>
<dbReference type="Proteomes" id="UP001152795">
    <property type="component" value="Unassembled WGS sequence"/>
</dbReference>
<keyword evidence="2" id="KW-0547">Nucleotide-binding</keyword>
<dbReference type="GO" id="GO:0005737">
    <property type="term" value="C:cytoplasm"/>
    <property type="evidence" value="ECO:0007669"/>
    <property type="project" value="TreeGrafter"/>
</dbReference>
<dbReference type="GO" id="GO:0005634">
    <property type="term" value="C:nucleus"/>
    <property type="evidence" value="ECO:0007669"/>
    <property type="project" value="TreeGrafter"/>
</dbReference>
<evidence type="ECO:0000256" key="10">
    <source>
        <dbReference type="ARBA" id="ARBA00034808"/>
    </source>
</evidence>
<comment type="similarity">
    <text evidence="1">Belongs to the helicase family. RecQ subfamily.</text>
</comment>
<evidence type="ECO:0000313" key="12">
    <source>
        <dbReference type="EMBL" id="CAB3993347.1"/>
    </source>
</evidence>
<dbReference type="InterPro" id="IPR011545">
    <property type="entry name" value="DEAD/DEAH_box_helicase_dom"/>
</dbReference>
<dbReference type="GO" id="GO:0003677">
    <property type="term" value="F:DNA binding"/>
    <property type="evidence" value="ECO:0007669"/>
    <property type="project" value="UniProtKB-KW"/>
</dbReference>
<dbReference type="InterPro" id="IPR014001">
    <property type="entry name" value="Helicase_ATP-bd"/>
</dbReference>
<evidence type="ECO:0000256" key="11">
    <source>
        <dbReference type="ARBA" id="ARBA00044542"/>
    </source>
</evidence>
<dbReference type="PROSITE" id="PS51194">
    <property type="entry name" value="HELICASE_CTER"/>
    <property type="match status" value="1"/>
</dbReference>
<dbReference type="PANTHER" id="PTHR13710:SF153">
    <property type="entry name" value="RECQ-LIKE DNA HELICASE BLM"/>
    <property type="match status" value="1"/>
</dbReference>
<keyword evidence="6" id="KW-0238">DNA-binding</keyword>
<name>A0A6S7HB96_PARCT</name>
<evidence type="ECO:0000256" key="3">
    <source>
        <dbReference type="ARBA" id="ARBA00022801"/>
    </source>
</evidence>
<dbReference type="InterPro" id="IPR004589">
    <property type="entry name" value="DNA_helicase_ATP-dep_RecQ"/>
</dbReference>
<dbReference type="Gene3D" id="3.40.50.300">
    <property type="entry name" value="P-loop containing nucleotide triphosphate hydrolases"/>
    <property type="match status" value="2"/>
</dbReference>
<dbReference type="PANTHER" id="PTHR13710">
    <property type="entry name" value="DNA HELICASE RECQ FAMILY MEMBER"/>
    <property type="match status" value="1"/>
</dbReference>
<keyword evidence="4 12" id="KW-0347">Helicase</keyword>
<dbReference type="GO" id="GO:0005694">
    <property type="term" value="C:chromosome"/>
    <property type="evidence" value="ECO:0007669"/>
    <property type="project" value="TreeGrafter"/>
</dbReference>
<dbReference type="InterPro" id="IPR027417">
    <property type="entry name" value="P-loop_NTPase"/>
</dbReference>
<keyword evidence="13" id="KW-1185">Reference proteome</keyword>
<keyword evidence="5" id="KW-0067">ATP-binding</keyword>
<evidence type="ECO:0000256" key="1">
    <source>
        <dbReference type="ARBA" id="ARBA00005446"/>
    </source>
</evidence>
<evidence type="ECO:0000256" key="7">
    <source>
        <dbReference type="ARBA" id="ARBA00023235"/>
    </source>
</evidence>
<dbReference type="NCBIfam" id="TIGR00614">
    <property type="entry name" value="recQ_fam"/>
    <property type="match status" value="1"/>
</dbReference>
<dbReference type="EC" id="5.6.2.4" evidence="10"/>
<accession>A0A6S7HB96</accession>
<dbReference type="PROSITE" id="PS51192">
    <property type="entry name" value="HELICASE_ATP_BIND_1"/>
    <property type="match status" value="1"/>
</dbReference>
<dbReference type="InterPro" id="IPR001650">
    <property type="entry name" value="Helicase_C-like"/>
</dbReference>
<evidence type="ECO:0000256" key="6">
    <source>
        <dbReference type="ARBA" id="ARBA00023125"/>
    </source>
</evidence>
<keyword evidence="7" id="KW-0413">Isomerase</keyword>
<dbReference type="Pfam" id="PF00270">
    <property type="entry name" value="DEAD"/>
    <property type="match status" value="1"/>
</dbReference>
<keyword evidence="8" id="KW-0539">Nucleus</keyword>
<comment type="catalytic activity">
    <reaction evidence="9">
        <text>Couples ATP hydrolysis with the unwinding of duplex DNA by translocating in the 3'-5' direction.</text>
        <dbReference type="EC" id="5.6.2.4"/>
    </reaction>
</comment>
<dbReference type="GO" id="GO:0016787">
    <property type="term" value="F:hydrolase activity"/>
    <property type="evidence" value="ECO:0007669"/>
    <property type="project" value="UniProtKB-KW"/>
</dbReference>
<protein>
    <recommendedName>
        <fullName evidence="10">DNA 3'-5' helicase</fullName>
        <ecNumber evidence="10">5.6.2.4</ecNumber>
    </recommendedName>
    <alternativeName>
        <fullName evidence="11">DNA 3'-5' helicase BLM</fullName>
    </alternativeName>
</protein>
<evidence type="ECO:0000256" key="4">
    <source>
        <dbReference type="ARBA" id="ARBA00022806"/>
    </source>
</evidence>
<proteinExistence type="inferred from homology"/>
<evidence type="ECO:0000313" key="13">
    <source>
        <dbReference type="Proteomes" id="UP001152795"/>
    </source>
</evidence>
<dbReference type="GO" id="GO:0005524">
    <property type="term" value="F:ATP binding"/>
    <property type="evidence" value="ECO:0007669"/>
    <property type="project" value="UniProtKB-KW"/>
</dbReference>
<evidence type="ECO:0000256" key="2">
    <source>
        <dbReference type="ARBA" id="ARBA00022741"/>
    </source>
</evidence>
<dbReference type="SMART" id="SM00490">
    <property type="entry name" value="HELICc"/>
    <property type="match status" value="1"/>
</dbReference>
<evidence type="ECO:0000256" key="8">
    <source>
        <dbReference type="ARBA" id="ARBA00023242"/>
    </source>
</evidence>
<evidence type="ECO:0000256" key="9">
    <source>
        <dbReference type="ARBA" id="ARBA00034617"/>
    </source>
</evidence>
<dbReference type="SUPFAM" id="SSF52540">
    <property type="entry name" value="P-loop containing nucleoside triphosphate hydrolases"/>
    <property type="match status" value="1"/>
</dbReference>
<evidence type="ECO:0000256" key="5">
    <source>
        <dbReference type="ARBA" id="ARBA00022840"/>
    </source>
</evidence>
<dbReference type="OrthoDB" id="10261556at2759"/>
<reference evidence="12" key="1">
    <citation type="submission" date="2020-04" db="EMBL/GenBank/DDBJ databases">
        <authorList>
            <person name="Alioto T."/>
            <person name="Alioto T."/>
            <person name="Gomez Garrido J."/>
        </authorList>
    </citation>
    <scope>NUCLEOTIDE SEQUENCE</scope>
    <source>
        <strain evidence="12">A484AB</strain>
    </source>
</reference>
<dbReference type="SMART" id="SM00487">
    <property type="entry name" value="DEXDc"/>
    <property type="match status" value="1"/>
</dbReference>
<gene>
    <name evidence="12" type="ORF">PACLA_8A052460</name>
</gene>
<dbReference type="Pfam" id="PF00271">
    <property type="entry name" value="Helicase_C"/>
    <property type="match status" value="1"/>
</dbReference>
<comment type="caution">
    <text evidence="12">The sequence shown here is derived from an EMBL/GenBank/DDBJ whole genome shotgun (WGS) entry which is preliminary data.</text>
</comment>